<sequence length="199" mass="20673">MPIVVAVLVLLTLLVLLDLVLTYGVIRKLREHTERLDLVSHPEPQMAGLPTPAFSATTATGETVSAQLFDGGGLAVFLAPDCPGCRSQLPDVRQKLATAVAAAVPVLLVVTRLHPERDLGAEAAEIDELLAALDGGVAVVREPLDGAVQSAFKVTSYPGFFRIGADGRIAVATNHATQLPDEAEPAASAGRADALAVGR</sequence>
<evidence type="ECO:0000259" key="2">
    <source>
        <dbReference type="PROSITE" id="PS51352"/>
    </source>
</evidence>
<dbReference type="InterPro" id="IPR000866">
    <property type="entry name" value="AhpC/TSA"/>
</dbReference>
<dbReference type="SUPFAM" id="SSF52833">
    <property type="entry name" value="Thioredoxin-like"/>
    <property type="match status" value="1"/>
</dbReference>
<accession>A0A8J4E0I4</accession>
<name>A0A8J4E0I4_9ACTN</name>
<dbReference type="GO" id="GO:0016209">
    <property type="term" value="F:antioxidant activity"/>
    <property type="evidence" value="ECO:0007669"/>
    <property type="project" value="InterPro"/>
</dbReference>
<dbReference type="Proteomes" id="UP000612585">
    <property type="component" value="Unassembled WGS sequence"/>
</dbReference>
<dbReference type="RefSeq" id="WP_203995774.1">
    <property type="nucleotide sequence ID" value="NZ_BOPG01000027.1"/>
</dbReference>
<feature type="domain" description="Thioredoxin" evidence="2">
    <location>
        <begin position="45"/>
        <end position="197"/>
    </location>
</feature>
<comment type="caution">
    <text evidence="3">The sequence shown here is derived from an EMBL/GenBank/DDBJ whole genome shotgun (WGS) entry which is preliminary data.</text>
</comment>
<feature type="region of interest" description="Disordered" evidence="1">
    <location>
        <begin position="180"/>
        <end position="199"/>
    </location>
</feature>
<dbReference type="Gene3D" id="3.40.30.10">
    <property type="entry name" value="Glutaredoxin"/>
    <property type="match status" value="1"/>
</dbReference>
<dbReference type="InterPro" id="IPR036249">
    <property type="entry name" value="Thioredoxin-like_sf"/>
</dbReference>
<dbReference type="EMBL" id="BOPG01000027">
    <property type="protein sequence ID" value="GIJ56846.1"/>
    <property type="molecule type" value="Genomic_DNA"/>
</dbReference>
<evidence type="ECO:0000313" key="4">
    <source>
        <dbReference type="Proteomes" id="UP000612585"/>
    </source>
</evidence>
<evidence type="ECO:0000313" key="3">
    <source>
        <dbReference type="EMBL" id="GIJ56846.1"/>
    </source>
</evidence>
<proteinExistence type="predicted"/>
<gene>
    <name evidence="3" type="ORF">Vau01_043620</name>
</gene>
<reference evidence="3" key="1">
    <citation type="submission" date="2021-01" db="EMBL/GenBank/DDBJ databases">
        <title>Whole genome shotgun sequence of Virgisporangium aurantiacum NBRC 16421.</title>
        <authorList>
            <person name="Komaki H."/>
            <person name="Tamura T."/>
        </authorList>
    </citation>
    <scope>NUCLEOTIDE SEQUENCE</scope>
    <source>
        <strain evidence="3">NBRC 16421</strain>
    </source>
</reference>
<protein>
    <recommendedName>
        <fullName evidence="2">Thioredoxin domain-containing protein</fullName>
    </recommendedName>
</protein>
<dbReference type="GO" id="GO:0016491">
    <property type="term" value="F:oxidoreductase activity"/>
    <property type="evidence" value="ECO:0007669"/>
    <property type="project" value="InterPro"/>
</dbReference>
<dbReference type="Pfam" id="PF00578">
    <property type="entry name" value="AhpC-TSA"/>
    <property type="match status" value="1"/>
</dbReference>
<dbReference type="PROSITE" id="PS51352">
    <property type="entry name" value="THIOREDOXIN_2"/>
    <property type="match status" value="1"/>
</dbReference>
<dbReference type="AlphaFoldDB" id="A0A8J4E0I4"/>
<dbReference type="InterPro" id="IPR013766">
    <property type="entry name" value="Thioredoxin_domain"/>
</dbReference>
<keyword evidence="4" id="KW-1185">Reference proteome</keyword>
<evidence type="ECO:0000256" key="1">
    <source>
        <dbReference type="SAM" id="MobiDB-lite"/>
    </source>
</evidence>
<organism evidence="3 4">
    <name type="scientific">Virgisporangium aurantiacum</name>
    <dbReference type="NCBI Taxonomy" id="175570"/>
    <lineage>
        <taxon>Bacteria</taxon>
        <taxon>Bacillati</taxon>
        <taxon>Actinomycetota</taxon>
        <taxon>Actinomycetes</taxon>
        <taxon>Micromonosporales</taxon>
        <taxon>Micromonosporaceae</taxon>
        <taxon>Virgisporangium</taxon>
    </lineage>
</organism>